<accession>A0ABV5UA11</accession>
<keyword evidence="12" id="KW-1185">Reference proteome</keyword>
<dbReference type="PANTHER" id="PTHR11705:SF143">
    <property type="entry name" value="SLL0236 PROTEIN"/>
    <property type="match status" value="1"/>
</dbReference>
<comment type="similarity">
    <text evidence="2 7">Belongs to the peptidase M14 family.</text>
</comment>
<evidence type="ECO:0000259" key="10">
    <source>
        <dbReference type="PROSITE" id="PS52035"/>
    </source>
</evidence>
<evidence type="ECO:0000256" key="2">
    <source>
        <dbReference type="ARBA" id="ARBA00005988"/>
    </source>
</evidence>
<comment type="caution">
    <text evidence="11">The sequence shown here is derived from an EMBL/GenBank/DDBJ whole genome shotgun (WGS) entry which is preliminary data.</text>
</comment>
<dbReference type="SUPFAM" id="SSF53187">
    <property type="entry name" value="Zn-dependent exopeptidases"/>
    <property type="match status" value="1"/>
</dbReference>
<dbReference type="Pfam" id="PF00246">
    <property type="entry name" value="Peptidase_M14"/>
    <property type="match status" value="1"/>
</dbReference>
<evidence type="ECO:0000256" key="5">
    <source>
        <dbReference type="ARBA" id="ARBA00022833"/>
    </source>
</evidence>
<evidence type="ECO:0000256" key="6">
    <source>
        <dbReference type="ARBA" id="ARBA00023049"/>
    </source>
</evidence>
<evidence type="ECO:0000313" key="11">
    <source>
        <dbReference type="EMBL" id="MFB9688223.1"/>
    </source>
</evidence>
<dbReference type="SMART" id="SM00631">
    <property type="entry name" value="Zn_pept"/>
    <property type="match status" value="1"/>
</dbReference>
<name>A0ABV5UA11_9PSEU</name>
<feature type="compositionally biased region" description="Polar residues" evidence="8">
    <location>
        <begin position="268"/>
        <end position="302"/>
    </location>
</feature>
<proteinExistence type="inferred from homology"/>
<comment type="cofactor">
    <cofactor evidence="1">
        <name>Zn(2+)</name>
        <dbReference type="ChEBI" id="CHEBI:29105"/>
    </cofactor>
</comment>
<dbReference type="Proteomes" id="UP001589535">
    <property type="component" value="Unassembled WGS sequence"/>
</dbReference>
<sequence>MRNSRAATTVAAALLLASVGLTTGTSAQANTPASGQGPVEYRVHDALARAQTLDAVGLDIVKRQGDDLFVVGDETTGAELSQLGFRTEVSKRYPAATWASPRLAPGAAPQDETYDGGYHTVNAHYANLTAAATAHPDLATVVDYGQSWLKQQGRGGYDLKAICITKKVSGDCALNPNSTKPRFLLQAQIHAREIATGELAYKYVNYLVSGYGTDSTVTNLLNTTEIWVVPIVNPDGVNIVQRGGNNPVLHRKNADFTSADLSRCGDSAGSQPGVDNNRNFGYHWQSNTSKCDQTTSTSNGSADSEPENKALEQLWSQLFGDHRADGASDKPDASARGTALMLHSYAGIIILPWEYSNTVHTPSDTQFRAMGKAMSAFSGYPYGQAGDLLYNAAGGSDDYAYGKLGIASFTIELEGPGACDGFTPSYSCVNSTFWPYMVKTFNYLASKAPSPYN</sequence>
<dbReference type="EMBL" id="JBHMBK010000024">
    <property type="protein sequence ID" value="MFB9688223.1"/>
    <property type="molecule type" value="Genomic_DNA"/>
</dbReference>
<evidence type="ECO:0000256" key="9">
    <source>
        <dbReference type="SAM" id="SignalP"/>
    </source>
</evidence>
<keyword evidence="11" id="KW-0121">Carboxypeptidase</keyword>
<dbReference type="PROSITE" id="PS52035">
    <property type="entry name" value="PEPTIDASE_M14"/>
    <property type="match status" value="1"/>
</dbReference>
<protein>
    <submittedName>
        <fullName evidence="11">M14 family zinc carboxypeptidase</fullName>
    </submittedName>
</protein>
<keyword evidence="9" id="KW-0732">Signal</keyword>
<dbReference type="Gene3D" id="3.40.630.10">
    <property type="entry name" value="Zn peptidases"/>
    <property type="match status" value="1"/>
</dbReference>
<dbReference type="PANTHER" id="PTHR11705">
    <property type="entry name" value="PROTEASE FAMILY M14 CARBOXYPEPTIDASE A,B"/>
    <property type="match status" value="1"/>
</dbReference>
<evidence type="ECO:0000256" key="3">
    <source>
        <dbReference type="ARBA" id="ARBA00022670"/>
    </source>
</evidence>
<evidence type="ECO:0000256" key="7">
    <source>
        <dbReference type="PROSITE-ProRule" id="PRU01379"/>
    </source>
</evidence>
<evidence type="ECO:0000256" key="8">
    <source>
        <dbReference type="SAM" id="MobiDB-lite"/>
    </source>
</evidence>
<feature type="active site" description="Proton donor/acceptor" evidence="7">
    <location>
        <position position="412"/>
    </location>
</feature>
<evidence type="ECO:0000256" key="4">
    <source>
        <dbReference type="ARBA" id="ARBA00022801"/>
    </source>
</evidence>
<feature type="signal peptide" evidence="9">
    <location>
        <begin position="1"/>
        <end position="29"/>
    </location>
</feature>
<evidence type="ECO:0000313" key="12">
    <source>
        <dbReference type="Proteomes" id="UP001589535"/>
    </source>
</evidence>
<keyword evidence="4" id="KW-0378">Hydrolase</keyword>
<keyword evidence="3" id="KW-0645">Protease</keyword>
<feature type="region of interest" description="Disordered" evidence="8">
    <location>
        <begin position="266"/>
        <end position="307"/>
    </location>
</feature>
<evidence type="ECO:0000256" key="1">
    <source>
        <dbReference type="ARBA" id="ARBA00001947"/>
    </source>
</evidence>
<dbReference type="PRINTS" id="PR00765">
    <property type="entry name" value="CRBOXYPTASEA"/>
</dbReference>
<keyword evidence="5" id="KW-0862">Zinc</keyword>
<feature type="chain" id="PRO_5047380487" evidence="9">
    <location>
        <begin position="30"/>
        <end position="453"/>
    </location>
</feature>
<reference evidence="11 12" key="1">
    <citation type="submission" date="2024-09" db="EMBL/GenBank/DDBJ databases">
        <authorList>
            <person name="Sun Q."/>
            <person name="Mori K."/>
        </authorList>
    </citation>
    <scope>NUCLEOTIDE SEQUENCE [LARGE SCALE GENOMIC DNA]</scope>
    <source>
        <strain evidence="11 12">JCM 13852</strain>
    </source>
</reference>
<dbReference type="RefSeq" id="WP_378199864.1">
    <property type="nucleotide sequence ID" value="NZ_JBHMBK010000024.1"/>
</dbReference>
<dbReference type="InterPro" id="IPR000834">
    <property type="entry name" value="Peptidase_M14"/>
</dbReference>
<dbReference type="GO" id="GO:0004180">
    <property type="term" value="F:carboxypeptidase activity"/>
    <property type="evidence" value="ECO:0007669"/>
    <property type="project" value="UniProtKB-KW"/>
</dbReference>
<gene>
    <name evidence="11" type="ORF">ACFFTO_28945</name>
</gene>
<keyword evidence="6" id="KW-0482">Metalloprotease</keyword>
<feature type="domain" description="Peptidase M14" evidence="10">
    <location>
        <begin position="117"/>
        <end position="453"/>
    </location>
</feature>
<organism evidence="11 12">
    <name type="scientific">Amycolatopsis plumensis</name>
    <dbReference type="NCBI Taxonomy" id="236508"/>
    <lineage>
        <taxon>Bacteria</taxon>
        <taxon>Bacillati</taxon>
        <taxon>Actinomycetota</taxon>
        <taxon>Actinomycetes</taxon>
        <taxon>Pseudonocardiales</taxon>
        <taxon>Pseudonocardiaceae</taxon>
        <taxon>Amycolatopsis</taxon>
    </lineage>
</organism>